<proteinExistence type="predicted"/>
<keyword evidence="1" id="KW-0472">Membrane</keyword>
<feature type="transmembrane region" description="Helical" evidence="1">
    <location>
        <begin position="28"/>
        <end position="47"/>
    </location>
</feature>
<dbReference type="InterPro" id="IPR046208">
    <property type="entry name" value="DUF6241"/>
</dbReference>
<reference evidence="2 3" key="1">
    <citation type="submission" date="2023-07" db="EMBL/GenBank/DDBJ databases">
        <title>Genomic Encyclopedia of Type Strains, Phase IV (KMG-IV): sequencing the most valuable type-strain genomes for metagenomic binning, comparative biology and taxonomic classification.</title>
        <authorList>
            <person name="Goeker M."/>
        </authorList>
    </citation>
    <scope>NUCLEOTIDE SEQUENCE [LARGE SCALE GENOMIC DNA]</scope>
    <source>
        <strain evidence="2 3">DSM 27594</strain>
    </source>
</reference>
<dbReference type="RefSeq" id="WP_307407688.1">
    <property type="nucleotide sequence ID" value="NZ_JAUSTW010000003.1"/>
</dbReference>
<gene>
    <name evidence="2" type="ORF">J2S10_002276</name>
</gene>
<name>A0ABT9XU81_9BACI</name>
<protein>
    <submittedName>
        <fullName evidence="2">Uncharacterized protein</fullName>
    </submittedName>
</protein>
<accession>A0ABT9XU81</accession>
<sequence>MIATKENTDLEGVAGTEKSKKVSTLKKYRPALIGIVVILVSVIGLYFNMKHEEKVKVDTNVNSPVNIAANEDNKKRFEAATPKDKMPSYETMREEQLIQEVHNMTHQLVASERKWGASEIKKDKINKLYNVVRNKEFGNNEAKEMILTILTHWILGDFSHAVEDHNLIWSYQGGTVGKATRLLTPLEEQQYIKKNFR</sequence>
<evidence type="ECO:0000313" key="3">
    <source>
        <dbReference type="Proteomes" id="UP001224122"/>
    </source>
</evidence>
<comment type="caution">
    <text evidence="2">The sequence shown here is derived from an EMBL/GenBank/DDBJ whole genome shotgun (WGS) entry which is preliminary data.</text>
</comment>
<keyword evidence="3" id="KW-1185">Reference proteome</keyword>
<dbReference type="Proteomes" id="UP001224122">
    <property type="component" value="Unassembled WGS sequence"/>
</dbReference>
<dbReference type="EMBL" id="JAUSTW010000003">
    <property type="protein sequence ID" value="MDQ0199118.1"/>
    <property type="molecule type" value="Genomic_DNA"/>
</dbReference>
<keyword evidence="1" id="KW-0812">Transmembrane</keyword>
<keyword evidence="1" id="KW-1133">Transmembrane helix</keyword>
<evidence type="ECO:0000313" key="2">
    <source>
        <dbReference type="EMBL" id="MDQ0199118.1"/>
    </source>
</evidence>
<organism evidence="2 3">
    <name type="scientific">Neobacillus ginsengisoli</name>
    <dbReference type="NCBI Taxonomy" id="904295"/>
    <lineage>
        <taxon>Bacteria</taxon>
        <taxon>Bacillati</taxon>
        <taxon>Bacillota</taxon>
        <taxon>Bacilli</taxon>
        <taxon>Bacillales</taxon>
        <taxon>Bacillaceae</taxon>
        <taxon>Neobacillus</taxon>
    </lineage>
</organism>
<evidence type="ECO:0000256" key="1">
    <source>
        <dbReference type="SAM" id="Phobius"/>
    </source>
</evidence>
<dbReference type="Pfam" id="PF19754">
    <property type="entry name" value="DUF6241"/>
    <property type="match status" value="1"/>
</dbReference>